<reference evidence="1" key="1">
    <citation type="journal article" date="2022" name="bioRxiv">
        <title>Sequencing and chromosome-scale assembly of the giantPleurodeles waltlgenome.</title>
        <authorList>
            <person name="Brown T."/>
            <person name="Elewa A."/>
            <person name="Iarovenko S."/>
            <person name="Subramanian E."/>
            <person name="Araus A.J."/>
            <person name="Petzold A."/>
            <person name="Susuki M."/>
            <person name="Suzuki K.-i.T."/>
            <person name="Hayashi T."/>
            <person name="Toyoda A."/>
            <person name="Oliveira C."/>
            <person name="Osipova E."/>
            <person name="Leigh N.D."/>
            <person name="Simon A."/>
            <person name="Yun M.H."/>
        </authorList>
    </citation>
    <scope>NUCLEOTIDE SEQUENCE</scope>
    <source>
        <strain evidence="1">20211129_DDA</strain>
        <tissue evidence="1">Liver</tissue>
    </source>
</reference>
<protein>
    <submittedName>
        <fullName evidence="1">Uncharacterized protein</fullName>
    </submittedName>
</protein>
<dbReference type="AlphaFoldDB" id="A0AAV7TL81"/>
<dbReference type="EMBL" id="JANPWB010000006">
    <property type="protein sequence ID" value="KAJ1176543.1"/>
    <property type="molecule type" value="Genomic_DNA"/>
</dbReference>
<gene>
    <name evidence="1" type="ORF">NDU88_001821</name>
</gene>
<evidence type="ECO:0000313" key="1">
    <source>
        <dbReference type="EMBL" id="KAJ1176543.1"/>
    </source>
</evidence>
<name>A0AAV7TL81_PLEWA</name>
<comment type="caution">
    <text evidence="1">The sequence shown here is derived from an EMBL/GenBank/DDBJ whole genome shotgun (WGS) entry which is preliminary data.</text>
</comment>
<sequence>MDRGVARCGSGTVHTPLASPILLPTHRWLFDGWQLRLHRLMQPQPSGAGRCPILRWVGPCCFGPAGAPLVRGRDWTLRCLGFAPPNVLCSGALT</sequence>
<organism evidence="1 2">
    <name type="scientific">Pleurodeles waltl</name>
    <name type="common">Iberian ribbed newt</name>
    <dbReference type="NCBI Taxonomy" id="8319"/>
    <lineage>
        <taxon>Eukaryota</taxon>
        <taxon>Metazoa</taxon>
        <taxon>Chordata</taxon>
        <taxon>Craniata</taxon>
        <taxon>Vertebrata</taxon>
        <taxon>Euteleostomi</taxon>
        <taxon>Amphibia</taxon>
        <taxon>Batrachia</taxon>
        <taxon>Caudata</taxon>
        <taxon>Salamandroidea</taxon>
        <taxon>Salamandridae</taxon>
        <taxon>Pleurodelinae</taxon>
        <taxon>Pleurodeles</taxon>
    </lineage>
</organism>
<accession>A0AAV7TL81</accession>
<evidence type="ECO:0000313" key="2">
    <source>
        <dbReference type="Proteomes" id="UP001066276"/>
    </source>
</evidence>
<proteinExistence type="predicted"/>
<keyword evidence="2" id="KW-1185">Reference proteome</keyword>
<dbReference type="Proteomes" id="UP001066276">
    <property type="component" value="Chromosome 3_2"/>
</dbReference>